<keyword evidence="3" id="KW-0645">Protease</keyword>
<organism evidence="3 4">
    <name type="scientific">Planococcus wigleyi</name>
    <dbReference type="NCBI Taxonomy" id="2762216"/>
    <lineage>
        <taxon>Bacteria</taxon>
        <taxon>Bacillati</taxon>
        <taxon>Bacillota</taxon>
        <taxon>Bacilli</taxon>
        <taxon>Bacillales</taxon>
        <taxon>Caryophanaceae</taxon>
        <taxon>Planococcus</taxon>
    </lineage>
</organism>
<accession>A0ABR8WGH9</accession>
<dbReference type="InterPro" id="IPR003675">
    <property type="entry name" value="Rce1/LyrA-like_dom"/>
</dbReference>
<keyword evidence="1" id="KW-0472">Membrane</keyword>
<comment type="caution">
    <text evidence="3">The sequence shown here is derived from an EMBL/GenBank/DDBJ whole genome shotgun (WGS) entry which is preliminary data.</text>
</comment>
<evidence type="ECO:0000256" key="1">
    <source>
        <dbReference type="SAM" id="Phobius"/>
    </source>
</evidence>
<feature type="transmembrane region" description="Helical" evidence="1">
    <location>
        <begin position="121"/>
        <end position="139"/>
    </location>
</feature>
<sequence length="273" mass="30864">MFEEKRSRFVHGWMAGAFIVAIFIILQATQNVLLISVALQLIFYIVLPVSFLSYHFKNRGVKLRQLVFFHNILQWVLPIFGLTALVLAFSMSVYWLQLRALLPIAPATVNFALTPQPFPDALWYLIATSFILSIIAPIAEEFVFRGLILSRLMAALGFWSGLGLSSMIFALFHVNFFGAFLFAVVASLLYLKTGNLLVPILLHIANNLIAVYQSFMNPFFPQWLMVSNINDLYSKSTPNLVVLIVSLAVLLVIIARLARGLENRIKETIVLWK</sequence>
<feature type="transmembrane region" description="Helical" evidence="1">
    <location>
        <begin position="240"/>
        <end position="258"/>
    </location>
</feature>
<protein>
    <submittedName>
        <fullName evidence="3">CPBP family intramembrane metalloprotease</fullName>
    </submittedName>
</protein>
<dbReference type="InterPro" id="IPR052710">
    <property type="entry name" value="CAAX_protease"/>
</dbReference>
<feature type="transmembrane region" description="Helical" evidence="1">
    <location>
        <begin position="32"/>
        <end position="54"/>
    </location>
</feature>
<keyword evidence="4" id="KW-1185">Reference proteome</keyword>
<gene>
    <name evidence="3" type="ORF">H9630_14870</name>
</gene>
<name>A0ABR8WGH9_9BACL</name>
<dbReference type="EMBL" id="JACSPU010000005">
    <property type="protein sequence ID" value="MBD8016110.1"/>
    <property type="molecule type" value="Genomic_DNA"/>
</dbReference>
<feature type="transmembrane region" description="Helical" evidence="1">
    <location>
        <begin position="9"/>
        <end position="26"/>
    </location>
</feature>
<evidence type="ECO:0000313" key="4">
    <source>
        <dbReference type="Proteomes" id="UP000658980"/>
    </source>
</evidence>
<feature type="domain" description="CAAX prenyl protease 2/Lysostaphin resistance protein A-like" evidence="2">
    <location>
        <begin position="125"/>
        <end position="209"/>
    </location>
</feature>
<keyword evidence="1" id="KW-0812">Transmembrane</keyword>
<reference evidence="3 4" key="1">
    <citation type="submission" date="2020-08" db="EMBL/GenBank/DDBJ databases">
        <title>A Genomic Blueprint of the Chicken Gut Microbiome.</title>
        <authorList>
            <person name="Gilroy R."/>
            <person name="Ravi A."/>
            <person name="Getino M."/>
            <person name="Pursley I."/>
            <person name="Horton D.L."/>
            <person name="Alikhan N.-F."/>
            <person name="Baker D."/>
            <person name="Gharbi K."/>
            <person name="Hall N."/>
            <person name="Watson M."/>
            <person name="Adriaenssens E.M."/>
            <person name="Foster-Nyarko E."/>
            <person name="Jarju S."/>
            <person name="Secka A."/>
            <person name="Antonio M."/>
            <person name="Oren A."/>
            <person name="Chaudhuri R."/>
            <person name="La Ragione R.M."/>
            <person name="Hildebrand F."/>
            <person name="Pallen M.J."/>
        </authorList>
    </citation>
    <scope>NUCLEOTIDE SEQUENCE [LARGE SCALE GENOMIC DNA]</scope>
    <source>
        <strain evidence="3 4">Sa1BUA13</strain>
    </source>
</reference>
<dbReference type="RefSeq" id="WP_191716284.1">
    <property type="nucleotide sequence ID" value="NZ_JACSPU010000005.1"/>
</dbReference>
<feature type="transmembrane region" description="Helical" evidence="1">
    <location>
        <begin position="168"/>
        <end position="191"/>
    </location>
</feature>
<keyword evidence="3" id="KW-0482">Metalloprotease</keyword>
<dbReference type="Pfam" id="PF02517">
    <property type="entry name" value="Rce1-like"/>
    <property type="match status" value="1"/>
</dbReference>
<dbReference type="GO" id="GO:0008237">
    <property type="term" value="F:metallopeptidase activity"/>
    <property type="evidence" value="ECO:0007669"/>
    <property type="project" value="UniProtKB-KW"/>
</dbReference>
<feature type="transmembrane region" description="Helical" evidence="1">
    <location>
        <begin position="198"/>
        <end position="220"/>
    </location>
</feature>
<dbReference type="PANTHER" id="PTHR36435">
    <property type="entry name" value="SLR1288 PROTEIN"/>
    <property type="match status" value="1"/>
</dbReference>
<evidence type="ECO:0000259" key="2">
    <source>
        <dbReference type="Pfam" id="PF02517"/>
    </source>
</evidence>
<keyword evidence="1" id="KW-1133">Transmembrane helix</keyword>
<evidence type="ECO:0000313" key="3">
    <source>
        <dbReference type="EMBL" id="MBD8016110.1"/>
    </source>
</evidence>
<keyword evidence="3" id="KW-0378">Hydrolase</keyword>
<proteinExistence type="predicted"/>
<feature type="transmembrane region" description="Helical" evidence="1">
    <location>
        <begin position="75"/>
        <end position="96"/>
    </location>
</feature>
<dbReference type="PANTHER" id="PTHR36435:SF1">
    <property type="entry name" value="CAAX AMINO TERMINAL PROTEASE FAMILY PROTEIN"/>
    <property type="match status" value="1"/>
</dbReference>
<dbReference type="Proteomes" id="UP000658980">
    <property type="component" value="Unassembled WGS sequence"/>
</dbReference>